<comment type="caution">
    <text evidence="1">The sequence shown here is derived from an EMBL/GenBank/DDBJ whole genome shotgun (WGS) entry which is preliminary data.</text>
</comment>
<dbReference type="Proteomes" id="UP000443353">
    <property type="component" value="Unassembled WGS sequence"/>
</dbReference>
<dbReference type="AlphaFoldDB" id="A0A7X3G7Z9"/>
<proteinExistence type="predicted"/>
<evidence type="ECO:0000313" key="2">
    <source>
        <dbReference type="Proteomes" id="UP000443353"/>
    </source>
</evidence>
<dbReference type="InterPro" id="IPR007416">
    <property type="entry name" value="YggL_50S_bp"/>
</dbReference>
<protein>
    <submittedName>
        <fullName evidence="1">DUF469 family protein</fullName>
    </submittedName>
</protein>
<accession>A0A7X3G7Z9</accession>
<keyword evidence="2" id="KW-1185">Reference proteome</keyword>
<evidence type="ECO:0000313" key="1">
    <source>
        <dbReference type="EMBL" id="MVW64377.1"/>
    </source>
</evidence>
<reference evidence="1 2" key="1">
    <citation type="submission" date="2019-12" db="EMBL/GenBank/DDBJ databases">
        <authorList>
            <person name="Li C."/>
            <person name="Zhao J."/>
        </authorList>
    </citation>
    <scope>NUCLEOTIDE SEQUENCE [LARGE SCALE GENOMIC DNA]</scope>
    <source>
        <strain evidence="1 2">NEAU-DD11</strain>
    </source>
</reference>
<dbReference type="PANTHER" id="PTHR38778:SF1">
    <property type="entry name" value="CYTOPLASMIC PROTEIN"/>
    <property type="match status" value="1"/>
</dbReference>
<name>A0A7X3G7Z9_9BURK</name>
<dbReference type="GO" id="GO:0005829">
    <property type="term" value="C:cytosol"/>
    <property type="evidence" value="ECO:0007669"/>
    <property type="project" value="TreeGrafter"/>
</dbReference>
<dbReference type="PANTHER" id="PTHR38778">
    <property type="entry name" value="CYTOPLASMIC PROTEIN-RELATED"/>
    <property type="match status" value="1"/>
</dbReference>
<dbReference type="EMBL" id="WSES01000014">
    <property type="protein sequence ID" value="MVW64377.1"/>
    <property type="molecule type" value="Genomic_DNA"/>
</dbReference>
<organism evidence="1 2">
    <name type="scientific">Massilia cellulosiltytica</name>
    <dbReference type="NCBI Taxonomy" id="2683234"/>
    <lineage>
        <taxon>Bacteria</taxon>
        <taxon>Pseudomonadati</taxon>
        <taxon>Pseudomonadota</taxon>
        <taxon>Betaproteobacteria</taxon>
        <taxon>Burkholderiales</taxon>
        <taxon>Oxalobacteraceae</taxon>
        <taxon>Telluria group</taxon>
        <taxon>Massilia</taxon>
    </lineage>
</organism>
<gene>
    <name evidence="1" type="ORF">GPY61_31095</name>
</gene>
<dbReference type="Pfam" id="PF04320">
    <property type="entry name" value="YggL_50S_bp"/>
    <property type="match status" value="1"/>
</dbReference>
<dbReference type="RefSeq" id="WP_056329720.1">
    <property type="nucleotide sequence ID" value="NZ_WSES01000014.1"/>
</dbReference>
<sequence length="124" mass="14409">MKRDPRSTSRMRRLNPRQRKKLRVGEFQEHCFDVELVFHNPMRGEPYHDFINDFFGALEERGLLGGGFGGREPFSETEGVVARIERGSPSEEDREAVIAWLRARPEVVDARAKDFKDAWHGYGF</sequence>